<dbReference type="AlphaFoldDB" id="A0A8D8ZGB5"/>
<sequence>MLKVYLMYGNRSFQIKPSSSVFKTQEMKQDGSLSDKYELSLIVVPSINRSGYFGYQPEIKQVNQLANALENAPVRPYVRIVTNVPYFRYLRKISSVTYSINLNDINV</sequence>
<reference evidence="1" key="1">
    <citation type="submission" date="2021-05" db="EMBL/GenBank/DDBJ databases">
        <authorList>
            <person name="Alioto T."/>
            <person name="Alioto T."/>
            <person name="Gomez Garrido J."/>
        </authorList>
    </citation>
    <scope>NUCLEOTIDE SEQUENCE</scope>
</reference>
<proteinExistence type="predicted"/>
<accession>A0A8D8ZGB5</accession>
<organism evidence="1">
    <name type="scientific">Cacopsylla melanoneura</name>
    <dbReference type="NCBI Taxonomy" id="428564"/>
    <lineage>
        <taxon>Eukaryota</taxon>
        <taxon>Metazoa</taxon>
        <taxon>Ecdysozoa</taxon>
        <taxon>Arthropoda</taxon>
        <taxon>Hexapoda</taxon>
        <taxon>Insecta</taxon>
        <taxon>Pterygota</taxon>
        <taxon>Neoptera</taxon>
        <taxon>Paraneoptera</taxon>
        <taxon>Hemiptera</taxon>
        <taxon>Sternorrhyncha</taxon>
        <taxon>Psylloidea</taxon>
        <taxon>Psyllidae</taxon>
        <taxon>Psyllinae</taxon>
        <taxon>Cacopsylla</taxon>
    </lineage>
</organism>
<dbReference type="EMBL" id="HBUF01510158">
    <property type="protein sequence ID" value="CAG6746484.1"/>
    <property type="molecule type" value="Transcribed_RNA"/>
</dbReference>
<name>A0A8D8ZGB5_9HEMI</name>
<protein>
    <submittedName>
        <fullName evidence="1">Uncharacterized protein</fullName>
    </submittedName>
</protein>
<evidence type="ECO:0000313" key="1">
    <source>
        <dbReference type="EMBL" id="CAG6746484.1"/>
    </source>
</evidence>